<dbReference type="EMBL" id="HBUF01655411">
    <property type="protein sequence ID" value="CAG6787669.1"/>
    <property type="molecule type" value="Transcribed_RNA"/>
</dbReference>
<keyword evidence="1" id="KW-0812">Transmembrane</keyword>
<feature type="transmembrane region" description="Helical" evidence="1">
    <location>
        <begin position="50"/>
        <end position="67"/>
    </location>
</feature>
<evidence type="ECO:0000313" key="2">
    <source>
        <dbReference type="EMBL" id="CAG6787669.1"/>
    </source>
</evidence>
<name>A0A8D9BLL1_9HEMI</name>
<dbReference type="AlphaFoldDB" id="A0A8D9BLL1"/>
<protein>
    <submittedName>
        <fullName evidence="2">Uncharacterized protein</fullName>
    </submittedName>
</protein>
<accession>A0A8D9BLL1</accession>
<keyword evidence="1" id="KW-0472">Membrane</keyword>
<proteinExistence type="predicted"/>
<keyword evidence="1" id="KW-1133">Transmembrane helix</keyword>
<organism evidence="2">
    <name type="scientific">Cacopsylla melanoneura</name>
    <dbReference type="NCBI Taxonomy" id="428564"/>
    <lineage>
        <taxon>Eukaryota</taxon>
        <taxon>Metazoa</taxon>
        <taxon>Ecdysozoa</taxon>
        <taxon>Arthropoda</taxon>
        <taxon>Hexapoda</taxon>
        <taxon>Insecta</taxon>
        <taxon>Pterygota</taxon>
        <taxon>Neoptera</taxon>
        <taxon>Paraneoptera</taxon>
        <taxon>Hemiptera</taxon>
        <taxon>Sternorrhyncha</taxon>
        <taxon>Psylloidea</taxon>
        <taxon>Psyllidae</taxon>
        <taxon>Psyllinae</taxon>
        <taxon>Cacopsylla</taxon>
    </lineage>
</organism>
<sequence length="107" mass="12082">MKPFINIHAILFLPNPFSPFLIFSLPSSSFLSLLIHSLPSSSFLSLPYPLSPFPIFSLPFLIFIFASKKRATTTTKSTRTRSDLSVRFMACDTGNDSLLLLNDYFTR</sequence>
<evidence type="ECO:0000256" key="1">
    <source>
        <dbReference type="SAM" id="Phobius"/>
    </source>
</evidence>
<reference evidence="2" key="1">
    <citation type="submission" date="2021-05" db="EMBL/GenBank/DDBJ databases">
        <authorList>
            <person name="Alioto T."/>
            <person name="Alioto T."/>
            <person name="Gomez Garrido J."/>
        </authorList>
    </citation>
    <scope>NUCLEOTIDE SEQUENCE</scope>
</reference>